<proteinExistence type="predicted"/>
<evidence type="ECO:0000313" key="5">
    <source>
        <dbReference type="Proteomes" id="UP000236946"/>
    </source>
</evidence>
<gene>
    <name evidence="4" type="ORF">COU98_02310</name>
</gene>
<evidence type="ECO:0000256" key="2">
    <source>
        <dbReference type="ARBA" id="ARBA00022801"/>
    </source>
</evidence>
<evidence type="ECO:0000259" key="3">
    <source>
        <dbReference type="PROSITE" id="PS51462"/>
    </source>
</evidence>
<dbReference type="Proteomes" id="UP000236946">
    <property type="component" value="Unassembled WGS sequence"/>
</dbReference>
<accession>A0A2H9T112</accession>
<dbReference type="PROSITE" id="PS00893">
    <property type="entry name" value="NUDIX_BOX"/>
    <property type="match status" value="1"/>
</dbReference>
<dbReference type="InterPro" id="IPR020084">
    <property type="entry name" value="NUDIX_hydrolase_CS"/>
</dbReference>
<dbReference type="InterPro" id="IPR015797">
    <property type="entry name" value="NUDIX_hydrolase-like_dom_sf"/>
</dbReference>
<dbReference type="Pfam" id="PF00293">
    <property type="entry name" value="NUDIX"/>
    <property type="match status" value="1"/>
</dbReference>
<dbReference type="PANTHER" id="PTHR43046">
    <property type="entry name" value="GDP-MANNOSE MANNOSYL HYDROLASE"/>
    <property type="match status" value="1"/>
</dbReference>
<evidence type="ECO:0000313" key="4">
    <source>
        <dbReference type="EMBL" id="PJE69405.1"/>
    </source>
</evidence>
<feature type="domain" description="Nudix hydrolase" evidence="3">
    <location>
        <begin position="10"/>
        <end position="143"/>
    </location>
</feature>
<dbReference type="Gene3D" id="3.90.79.10">
    <property type="entry name" value="Nucleoside Triphosphate Pyrophosphohydrolase"/>
    <property type="match status" value="1"/>
</dbReference>
<keyword evidence="2" id="KW-0378">Hydrolase</keyword>
<comment type="cofactor">
    <cofactor evidence="1">
        <name>Mg(2+)</name>
        <dbReference type="ChEBI" id="CHEBI:18420"/>
    </cofactor>
</comment>
<organism evidence="4 5">
    <name type="scientific">Candidatus Staskawiczbacteria bacterium CG10_big_fil_rev_8_21_14_0_10_38_10</name>
    <dbReference type="NCBI Taxonomy" id="1974891"/>
    <lineage>
        <taxon>Bacteria</taxon>
        <taxon>Candidatus Staskawicziibacteriota</taxon>
    </lineage>
</organism>
<dbReference type="CDD" id="cd02883">
    <property type="entry name" value="NUDIX_Hydrolase"/>
    <property type="match status" value="1"/>
</dbReference>
<reference evidence="5" key="1">
    <citation type="submission" date="2017-09" db="EMBL/GenBank/DDBJ databases">
        <title>Depth-based differentiation of microbial function through sediment-hosted aquifers and enrichment of novel symbionts in the deep terrestrial subsurface.</title>
        <authorList>
            <person name="Probst A.J."/>
            <person name="Ladd B."/>
            <person name="Jarett J.K."/>
            <person name="Geller-Mcgrath D.E."/>
            <person name="Sieber C.M.K."/>
            <person name="Emerson J.B."/>
            <person name="Anantharaman K."/>
            <person name="Thomas B.C."/>
            <person name="Malmstrom R."/>
            <person name="Stieglmeier M."/>
            <person name="Klingl A."/>
            <person name="Woyke T."/>
            <person name="Ryan C.M."/>
            <person name="Banfield J.F."/>
        </authorList>
    </citation>
    <scope>NUCLEOTIDE SEQUENCE [LARGE SCALE GENOMIC DNA]</scope>
</reference>
<dbReference type="InterPro" id="IPR000086">
    <property type="entry name" value="NUDIX_hydrolase_dom"/>
</dbReference>
<sequence length="157" mass="18396">MKKIKWPTHPVIMASIAFCFNEKEELLLVKQKDRDFWSPPSGEVEKNESPEETAIRETKEEINLGIRVIKTLKPTIRWQNEYENAIVVLFNFLCEIEGGEIKHMETNEPQYDVTAHKWISLDNISKNKIEIAQNILDLIGELKDNLRHFKNGRFTET</sequence>
<dbReference type="AlphaFoldDB" id="A0A2H9T112"/>
<comment type="caution">
    <text evidence="4">The sequence shown here is derived from an EMBL/GenBank/DDBJ whole genome shotgun (WGS) entry which is preliminary data.</text>
</comment>
<evidence type="ECO:0000256" key="1">
    <source>
        <dbReference type="ARBA" id="ARBA00001946"/>
    </source>
</evidence>
<dbReference type="PANTHER" id="PTHR43046:SF2">
    <property type="entry name" value="8-OXO-DGTP DIPHOSPHATASE-RELATED"/>
    <property type="match status" value="1"/>
</dbReference>
<dbReference type="EMBL" id="PFEN01000044">
    <property type="protein sequence ID" value="PJE69405.1"/>
    <property type="molecule type" value="Genomic_DNA"/>
</dbReference>
<dbReference type="GO" id="GO:0016787">
    <property type="term" value="F:hydrolase activity"/>
    <property type="evidence" value="ECO:0007669"/>
    <property type="project" value="UniProtKB-KW"/>
</dbReference>
<dbReference type="PROSITE" id="PS51462">
    <property type="entry name" value="NUDIX"/>
    <property type="match status" value="1"/>
</dbReference>
<name>A0A2H9T112_9BACT</name>
<protein>
    <recommendedName>
        <fullName evidence="3">Nudix hydrolase domain-containing protein</fullName>
    </recommendedName>
</protein>
<dbReference type="SUPFAM" id="SSF55811">
    <property type="entry name" value="Nudix"/>
    <property type="match status" value="1"/>
</dbReference>